<name>A0AAV9M796_9SOLN</name>
<dbReference type="InterPro" id="IPR036691">
    <property type="entry name" value="Endo/exonu/phosph_ase_sf"/>
</dbReference>
<organism evidence="1 2">
    <name type="scientific">Solanum pinnatisectum</name>
    <name type="common">tansyleaf nightshade</name>
    <dbReference type="NCBI Taxonomy" id="50273"/>
    <lineage>
        <taxon>Eukaryota</taxon>
        <taxon>Viridiplantae</taxon>
        <taxon>Streptophyta</taxon>
        <taxon>Embryophyta</taxon>
        <taxon>Tracheophyta</taxon>
        <taxon>Spermatophyta</taxon>
        <taxon>Magnoliopsida</taxon>
        <taxon>eudicotyledons</taxon>
        <taxon>Gunneridae</taxon>
        <taxon>Pentapetalae</taxon>
        <taxon>asterids</taxon>
        <taxon>lamiids</taxon>
        <taxon>Solanales</taxon>
        <taxon>Solanaceae</taxon>
        <taxon>Solanoideae</taxon>
        <taxon>Solaneae</taxon>
        <taxon>Solanum</taxon>
    </lineage>
</organism>
<proteinExistence type="predicted"/>
<dbReference type="SUPFAM" id="SSF56219">
    <property type="entry name" value="DNase I-like"/>
    <property type="match status" value="1"/>
</dbReference>
<gene>
    <name evidence="1" type="ORF">R3W88_008082</name>
</gene>
<evidence type="ECO:0008006" key="3">
    <source>
        <dbReference type="Google" id="ProtNLM"/>
    </source>
</evidence>
<accession>A0AAV9M796</accession>
<reference evidence="1 2" key="1">
    <citation type="submission" date="2023-10" db="EMBL/GenBank/DDBJ databases">
        <title>Genome-Wide Identification Analysis in wild type Solanum Pinnatisectum Reveals Some Genes Defensing Phytophthora Infestans.</title>
        <authorList>
            <person name="Sun C."/>
        </authorList>
    </citation>
    <scope>NUCLEOTIDE SEQUENCE [LARGE SCALE GENOMIC DNA]</scope>
    <source>
        <strain evidence="1">LQN</strain>
        <tissue evidence="1">Leaf</tissue>
    </source>
</reference>
<dbReference type="EMBL" id="JAWPEI010000002">
    <property type="protein sequence ID" value="KAK4733821.1"/>
    <property type="molecule type" value="Genomic_DNA"/>
</dbReference>
<dbReference type="Gene3D" id="3.60.10.10">
    <property type="entry name" value="Endonuclease/exonuclease/phosphatase"/>
    <property type="match status" value="1"/>
</dbReference>
<keyword evidence="2" id="KW-1185">Reference proteome</keyword>
<protein>
    <recommendedName>
        <fullName evidence="3">Endonuclease/exonuclease/phosphatase domain-containing protein</fullName>
    </recommendedName>
</protein>
<sequence length="298" mass="35358">MIICSWNIRGISKPYKQKELMLFLKKSKIELFWCLETKVRERKAKPILMKFARECVYYCNHPHGENGRICLLWRKHDNVQILHIYEQLIHCQLESPISNFSADVTIVYARNELSKREILWQTLQNMSASVHGPWILSGDFNYVLFVNERIGQPVTDVFGNLIWLQQYGHTEADYMQPGVSDHSPTLVNCQQRINFHPKTFRLYTIVMEQQGFKDIVRKVWRRAMNGDAMTIIWARLKQLKVEMKDLNKVMASYTTKLSIGWKTYKLIYLRICSIKIYLITRRLLYWIYKNGVWLGRGA</sequence>
<dbReference type="Proteomes" id="UP001311915">
    <property type="component" value="Unassembled WGS sequence"/>
</dbReference>
<evidence type="ECO:0000313" key="1">
    <source>
        <dbReference type="EMBL" id="KAK4733821.1"/>
    </source>
</evidence>
<evidence type="ECO:0000313" key="2">
    <source>
        <dbReference type="Proteomes" id="UP001311915"/>
    </source>
</evidence>
<comment type="caution">
    <text evidence="1">The sequence shown here is derived from an EMBL/GenBank/DDBJ whole genome shotgun (WGS) entry which is preliminary data.</text>
</comment>
<dbReference type="PANTHER" id="PTHR35218:SF9">
    <property type="entry name" value="ENDONUCLEASE_EXONUCLEASE_PHOSPHATASE DOMAIN-CONTAINING PROTEIN"/>
    <property type="match status" value="1"/>
</dbReference>
<dbReference type="PANTHER" id="PTHR35218">
    <property type="entry name" value="RNASE H DOMAIN-CONTAINING PROTEIN"/>
    <property type="match status" value="1"/>
</dbReference>
<dbReference type="AlphaFoldDB" id="A0AAV9M796"/>